<keyword evidence="2" id="KW-0597">Phosphoprotein</keyword>
<proteinExistence type="predicted"/>
<feature type="domain" description="Thioester reductase (TE)" evidence="4">
    <location>
        <begin position="355"/>
        <end position="601"/>
    </location>
</feature>
<dbReference type="SUPFAM" id="SSF56801">
    <property type="entry name" value="Acetyl-CoA synthetase-like"/>
    <property type="match status" value="1"/>
</dbReference>
<protein>
    <submittedName>
        <fullName evidence="5">Uncharacterized protein</fullName>
    </submittedName>
</protein>
<dbReference type="Pfam" id="PF07993">
    <property type="entry name" value="NAD_binding_4"/>
    <property type="match status" value="1"/>
</dbReference>
<evidence type="ECO:0000256" key="1">
    <source>
        <dbReference type="ARBA" id="ARBA00022450"/>
    </source>
</evidence>
<evidence type="ECO:0000259" key="4">
    <source>
        <dbReference type="Pfam" id="PF07993"/>
    </source>
</evidence>
<dbReference type="Pfam" id="PF23562">
    <property type="entry name" value="AMP-binding_C_3"/>
    <property type="match status" value="1"/>
</dbReference>
<dbReference type="Pfam" id="PF00550">
    <property type="entry name" value="PP-binding"/>
    <property type="match status" value="1"/>
</dbReference>
<evidence type="ECO:0000313" key="6">
    <source>
        <dbReference type="Proteomes" id="UP001476247"/>
    </source>
</evidence>
<keyword evidence="1" id="KW-0596">Phosphopantetheine</keyword>
<dbReference type="PANTHER" id="PTHR43439:SF2">
    <property type="entry name" value="ENZYME, PUTATIVE (JCVI)-RELATED"/>
    <property type="match status" value="1"/>
</dbReference>
<dbReference type="InterPro" id="IPR013120">
    <property type="entry name" value="FAR_NAD-bd"/>
</dbReference>
<accession>A0ABP9Y764</accession>
<dbReference type="EMBL" id="BAABUJ010000023">
    <property type="protein sequence ID" value="GAA5802433.1"/>
    <property type="molecule type" value="Genomic_DNA"/>
</dbReference>
<sequence>MSECVGFLSSEFSLERVDSNTFFFAEGSDDHAYMEPFDEDSYQLIIRVGSFYLATGVYNRENGDFATKDLFIKSKVKDDGYIYVGRADDTLIMSSGEKTDPLRIEHIVRTNPVVSHCTVIGEGRPCLSVLIELNFEVAKKFSLDYILKSVQETIRKANTNAFRHSIILPEMIKIIPLDAKLPLSDKGTVIRKLAITQFEDEINEMYSDFLSQNNKRIKVDHNSDKSVVNVRAKVFENIYRVMGSKVLLQNDVSLFKQGLTSILAIQLRNYISEDIHEVPQAFFYEQQTIESIINTLEKITANEFNPVTIDNQFDYQSTTDILNKYLQRASEDLISQTEIVSVPSDNDDEEHVVLLTGATGSLGAYILWKLLDNPKVKKVYALVRSKEEITLLDRVVETFQEQKYPVSKLLDSNRVKTLPMRLEQKRLGLSAQLYEKLKSEVTIVQACGWLIDFNQTVSYFDAECISGLYNLVKFANRKEGSIPFHFVSSVTASSEIGNEIIREVPMPSDPKIAAPMGYGQSKFIVEQLLQYLVEKKNMPCFIYRVGQLCGDRTTGLWNTTEMYPLTLIGGGSYLKKLLSIGKLPELNMAIDWLPLDIAGDAIVSVMMKNGKGSAYTKDSYIFSIVNPNDVSWSSLLDSLKKCGMKFDIVEPESWVKELALMQDNPAYRLLSFYQKSFVNDQRGSHKWDIQNTGGLFPDIYNAPTINDILPKYLSFWQSIGFYTE</sequence>
<dbReference type="SUPFAM" id="SSF51735">
    <property type="entry name" value="NAD(P)-binding Rossmann-fold domains"/>
    <property type="match status" value="1"/>
</dbReference>
<name>A0ABP9Y764_9FUNG</name>
<evidence type="ECO:0000259" key="3">
    <source>
        <dbReference type="Pfam" id="PF00550"/>
    </source>
</evidence>
<dbReference type="Proteomes" id="UP001476247">
    <property type="component" value="Unassembled WGS sequence"/>
</dbReference>
<dbReference type="SUPFAM" id="SSF47336">
    <property type="entry name" value="ACP-like"/>
    <property type="match status" value="1"/>
</dbReference>
<keyword evidence="6" id="KW-1185">Reference proteome</keyword>
<dbReference type="InterPro" id="IPR036736">
    <property type="entry name" value="ACP-like_sf"/>
</dbReference>
<feature type="domain" description="Carrier" evidence="3">
    <location>
        <begin position="249"/>
        <end position="295"/>
    </location>
</feature>
<gene>
    <name evidence="5" type="ORF">HPULCUR_007898</name>
</gene>
<dbReference type="InterPro" id="IPR051414">
    <property type="entry name" value="Adenylate-forming_Reductase"/>
</dbReference>
<dbReference type="InterPro" id="IPR036291">
    <property type="entry name" value="NAD(P)-bd_dom_sf"/>
</dbReference>
<organism evidence="5 6">
    <name type="scientific">Helicostylum pulchrum</name>
    <dbReference type="NCBI Taxonomy" id="562976"/>
    <lineage>
        <taxon>Eukaryota</taxon>
        <taxon>Fungi</taxon>
        <taxon>Fungi incertae sedis</taxon>
        <taxon>Mucoromycota</taxon>
        <taxon>Mucoromycotina</taxon>
        <taxon>Mucoromycetes</taxon>
        <taxon>Mucorales</taxon>
        <taxon>Mucorineae</taxon>
        <taxon>Mucoraceae</taxon>
        <taxon>Helicostylum</taxon>
    </lineage>
</organism>
<dbReference type="Gene3D" id="3.40.50.720">
    <property type="entry name" value="NAD(P)-binding Rossmann-like Domain"/>
    <property type="match status" value="1"/>
</dbReference>
<evidence type="ECO:0000313" key="5">
    <source>
        <dbReference type="EMBL" id="GAA5802433.1"/>
    </source>
</evidence>
<comment type="caution">
    <text evidence="5">The sequence shown here is derived from an EMBL/GenBank/DDBJ whole genome shotgun (WGS) entry which is preliminary data.</text>
</comment>
<evidence type="ECO:0000256" key="2">
    <source>
        <dbReference type="ARBA" id="ARBA00022553"/>
    </source>
</evidence>
<dbReference type="InterPro" id="IPR009081">
    <property type="entry name" value="PP-bd_ACP"/>
</dbReference>
<dbReference type="PANTHER" id="PTHR43439">
    <property type="entry name" value="PHENYLACETATE-COENZYME A LIGASE"/>
    <property type="match status" value="1"/>
</dbReference>
<reference evidence="5 6" key="1">
    <citation type="submission" date="2024-04" db="EMBL/GenBank/DDBJ databases">
        <title>genome sequences of Mucor flavus KT1a and Helicostylum pulchrum KT1b strains isolation_sourced from the surface of a dry-aged beef.</title>
        <authorList>
            <person name="Toyotome T."/>
            <person name="Hosono M."/>
            <person name="Torimaru M."/>
            <person name="Fukuda K."/>
            <person name="Mikami N."/>
        </authorList>
    </citation>
    <scope>NUCLEOTIDE SEQUENCE [LARGE SCALE GENOMIC DNA]</scope>
    <source>
        <strain evidence="5 6">KT1b</strain>
    </source>
</reference>